<dbReference type="RefSeq" id="WP_045804752.1">
    <property type="nucleotide sequence ID" value="NZ_LANU01000002.1"/>
</dbReference>
<dbReference type="PANTHER" id="PTHR33992:SF1">
    <property type="entry name" value="RIBONUCLEASE P PROTEIN COMPONENT"/>
    <property type="match status" value="1"/>
</dbReference>
<evidence type="ECO:0000256" key="7">
    <source>
        <dbReference type="NCBIfam" id="TIGR00188"/>
    </source>
</evidence>
<keyword evidence="2 6" id="KW-0540">Nuclease</keyword>
<dbReference type="InterPro" id="IPR014721">
    <property type="entry name" value="Ribsml_uS5_D2-typ_fold_subgr"/>
</dbReference>
<protein>
    <recommendedName>
        <fullName evidence="6 7">Ribonuclease P protein component</fullName>
        <shortName evidence="6">RNase P protein</shortName>
        <shortName evidence="6">RNaseP protein</shortName>
        <ecNumber evidence="6 7">3.1.26.5</ecNumber>
    </recommendedName>
    <alternativeName>
        <fullName evidence="6">Protein C5</fullName>
    </alternativeName>
</protein>
<dbReference type="HAMAP" id="MF_00227">
    <property type="entry name" value="RNase_P"/>
    <property type="match status" value="1"/>
</dbReference>
<dbReference type="PATRIC" id="fig|1359167.3.peg.370"/>
<dbReference type="EC" id="3.1.26.5" evidence="6 7"/>
<dbReference type="AlphaFoldDB" id="A0A0F3NBG6"/>
<dbReference type="GO" id="GO:0042781">
    <property type="term" value="F:3'-tRNA processing endoribonuclease activity"/>
    <property type="evidence" value="ECO:0007669"/>
    <property type="project" value="TreeGrafter"/>
</dbReference>
<dbReference type="GO" id="GO:0004526">
    <property type="term" value="F:ribonuclease P activity"/>
    <property type="evidence" value="ECO:0007669"/>
    <property type="project" value="UniProtKB-UniRule"/>
</dbReference>
<evidence type="ECO:0000313" key="8">
    <source>
        <dbReference type="EMBL" id="KJV65443.1"/>
    </source>
</evidence>
<name>A0A0F3NBG6_9RICK</name>
<keyword evidence="3 6" id="KW-0255">Endonuclease</keyword>
<dbReference type="Pfam" id="PF00825">
    <property type="entry name" value="Ribonuclease_P"/>
    <property type="match status" value="1"/>
</dbReference>
<proteinExistence type="inferred from homology"/>
<evidence type="ECO:0000256" key="2">
    <source>
        <dbReference type="ARBA" id="ARBA00022722"/>
    </source>
</evidence>
<evidence type="ECO:0000256" key="4">
    <source>
        <dbReference type="ARBA" id="ARBA00022801"/>
    </source>
</evidence>
<dbReference type="GO" id="GO:0030677">
    <property type="term" value="C:ribonuclease P complex"/>
    <property type="evidence" value="ECO:0007669"/>
    <property type="project" value="TreeGrafter"/>
</dbReference>
<dbReference type="InterPro" id="IPR020568">
    <property type="entry name" value="Ribosomal_Su5_D2-typ_SF"/>
</dbReference>
<dbReference type="GO" id="GO:0001682">
    <property type="term" value="P:tRNA 5'-leader removal"/>
    <property type="evidence" value="ECO:0007669"/>
    <property type="project" value="UniProtKB-UniRule"/>
</dbReference>
<evidence type="ECO:0000256" key="6">
    <source>
        <dbReference type="HAMAP-Rule" id="MF_00227"/>
    </source>
</evidence>
<dbReference type="Gene3D" id="3.30.230.10">
    <property type="match status" value="1"/>
</dbReference>
<dbReference type="InterPro" id="IPR000100">
    <property type="entry name" value="RNase_P"/>
</dbReference>
<evidence type="ECO:0000256" key="5">
    <source>
        <dbReference type="ARBA" id="ARBA00022884"/>
    </source>
</evidence>
<dbReference type="PANTHER" id="PTHR33992">
    <property type="entry name" value="RIBONUCLEASE P PROTEIN COMPONENT"/>
    <property type="match status" value="1"/>
</dbReference>
<comment type="subunit">
    <text evidence="6">Consists of a catalytic RNA component (M1 or rnpB) and a protein subunit.</text>
</comment>
<dbReference type="Proteomes" id="UP000033546">
    <property type="component" value="Unassembled WGS sequence"/>
</dbReference>
<organism evidence="8 9">
    <name type="scientific">Ehrlichia cf. muris str. EmCRT</name>
    <dbReference type="NCBI Taxonomy" id="1359167"/>
    <lineage>
        <taxon>Bacteria</taxon>
        <taxon>Pseudomonadati</taxon>
        <taxon>Pseudomonadota</taxon>
        <taxon>Alphaproteobacteria</taxon>
        <taxon>Rickettsiales</taxon>
        <taxon>Anaplasmataceae</taxon>
        <taxon>Ehrlichia</taxon>
    </lineage>
</organism>
<sequence>MRLKGIVTVKKRKCFLFARNNGTSVGGGGLFLQAVKESNGPLEGGYVRVGFTVSKKVGKAVIRNKVKRRFRALAQSILVKHAIRGYYYILIGNRYTPKVSFKEMSLRLVSYLNAPRLHS</sequence>
<dbReference type="NCBIfam" id="TIGR00188">
    <property type="entry name" value="rnpA"/>
    <property type="match status" value="1"/>
</dbReference>
<comment type="caution">
    <text evidence="8">The sequence shown here is derived from an EMBL/GenBank/DDBJ whole genome shotgun (WGS) entry which is preliminary data.</text>
</comment>
<dbReference type="EMBL" id="LANU01000002">
    <property type="protein sequence ID" value="KJV65443.1"/>
    <property type="molecule type" value="Genomic_DNA"/>
</dbReference>
<comment type="catalytic activity">
    <reaction evidence="6">
        <text>Endonucleolytic cleavage of RNA, removing 5'-extranucleotides from tRNA precursor.</text>
        <dbReference type="EC" id="3.1.26.5"/>
    </reaction>
</comment>
<keyword evidence="1 6" id="KW-0819">tRNA processing</keyword>
<keyword evidence="5 6" id="KW-0694">RNA-binding</keyword>
<keyword evidence="4 6" id="KW-0378">Hydrolase</keyword>
<accession>A0A0F3NBG6</accession>
<evidence type="ECO:0000256" key="1">
    <source>
        <dbReference type="ARBA" id="ARBA00022694"/>
    </source>
</evidence>
<evidence type="ECO:0000256" key="3">
    <source>
        <dbReference type="ARBA" id="ARBA00022759"/>
    </source>
</evidence>
<comment type="similarity">
    <text evidence="6">Belongs to the RnpA family.</text>
</comment>
<dbReference type="SUPFAM" id="SSF54211">
    <property type="entry name" value="Ribosomal protein S5 domain 2-like"/>
    <property type="match status" value="1"/>
</dbReference>
<evidence type="ECO:0000313" key="9">
    <source>
        <dbReference type="Proteomes" id="UP000033546"/>
    </source>
</evidence>
<dbReference type="GO" id="GO:0000049">
    <property type="term" value="F:tRNA binding"/>
    <property type="evidence" value="ECO:0007669"/>
    <property type="project" value="UniProtKB-UniRule"/>
</dbReference>
<reference evidence="8 9" key="1">
    <citation type="submission" date="2015-02" db="EMBL/GenBank/DDBJ databases">
        <title>Genome Sequencing of Rickettsiales.</title>
        <authorList>
            <person name="Daugherty S.C."/>
            <person name="Su Q."/>
            <person name="Abolude K."/>
            <person name="Beier-Sexton M."/>
            <person name="Carlyon J.A."/>
            <person name="Carter R."/>
            <person name="Day N.P."/>
            <person name="Dumler S.J."/>
            <person name="Dyachenko V."/>
            <person name="Godinez A."/>
            <person name="Kurtti T.J."/>
            <person name="Lichay M."/>
            <person name="Mullins K.E."/>
            <person name="Ott S."/>
            <person name="Pappas-Brown V."/>
            <person name="Paris D.H."/>
            <person name="Patel P."/>
            <person name="Richards A.L."/>
            <person name="Sadzewicz L."/>
            <person name="Sears K."/>
            <person name="Seidman D."/>
            <person name="Sengamalay N."/>
            <person name="Stenos J."/>
            <person name="Tallon L.J."/>
            <person name="Vincent G."/>
            <person name="Fraser C.M."/>
            <person name="Munderloh U."/>
            <person name="Dunning-Hotopp J.C."/>
        </authorList>
    </citation>
    <scope>NUCLEOTIDE SEQUENCE [LARGE SCALE GENOMIC DNA]</scope>
    <source>
        <strain evidence="8 9">EmCRT</strain>
    </source>
</reference>
<gene>
    <name evidence="6 8" type="primary">rnpA</name>
    <name evidence="8" type="ORF">EMUCRT_0385</name>
</gene>
<comment type="function">
    <text evidence="6">RNaseP catalyzes the removal of the 5'-leader sequence from pre-tRNA to produce the mature 5'-terminus. It can also cleave other RNA substrates such as 4.5S RNA. The protein component plays an auxiliary but essential role in vivo by binding to the 5'-leader sequence and broadening the substrate specificity of the ribozyme.</text>
</comment>